<protein>
    <submittedName>
        <fullName evidence="2">Uncharacterized protein</fullName>
    </submittedName>
</protein>
<reference evidence="2" key="1">
    <citation type="submission" date="2015-07" db="EMBL/GenBank/DDBJ databases">
        <title>Adaptation to a free-living lifestyle via gene acquisitions in the diplomonad Trepomonas sp. PC1.</title>
        <authorList>
            <person name="Xu F."/>
            <person name="Jerlstrom-Hultqvist J."/>
            <person name="Kolisko M."/>
            <person name="Simpson A.G.B."/>
            <person name="Roger A.J."/>
            <person name="Svard S.G."/>
            <person name="Andersson J.O."/>
        </authorList>
    </citation>
    <scope>NUCLEOTIDE SEQUENCE</scope>
    <source>
        <strain evidence="2">PC1</strain>
    </source>
</reference>
<gene>
    <name evidence="2" type="ORF">TPC1_31695</name>
</gene>
<dbReference type="AlphaFoldDB" id="A0A146JW66"/>
<evidence type="ECO:0000256" key="1">
    <source>
        <dbReference type="SAM" id="Phobius"/>
    </source>
</evidence>
<proteinExistence type="predicted"/>
<keyword evidence="1" id="KW-0472">Membrane</keyword>
<keyword evidence="1" id="KW-1133">Transmembrane helix</keyword>
<evidence type="ECO:0000313" key="2">
    <source>
        <dbReference type="EMBL" id="JAP88810.1"/>
    </source>
</evidence>
<feature type="non-terminal residue" evidence="2">
    <location>
        <position position="326"/>
    </location>
</feature>
<sequence>SLNRVQRLQLLELHHFQLGRRAQVLFLAFLDFLGLVNPFFYNRAFLHNLSCCLVFRGLRLLQLEPPHQHQIVDLVMVLNNAPLEGVPVFELCEFELLELFLQQLRVLGVIFYLKLALVPKKALRVLKQFYEHLEKAKVSVLKCFLQQILRFKQPRKKKVPNLEVILLLQVKPTQKIEKSLLVRIFSLRQLKFHFLSQKQEQIKVPGIQSKLQDGRTTWNERIAAREVSLGAVLEKSHLAGNKAILLGNNVLTEQEFSDYLVFSADNGIHQPCKAGNRQLGNFIFYLCEMIRTVVNPVYIFVFKLYNFDQIAISTQVKPIILKFNVD</sequence>
<accession>A0A146JW66</accession>
<feature type="non-terminal residue" evidence="2">
    <location>
        <position position="1"/>
    </location>
</feature>
<dbReference type="EMBL" id="GDID01007796">
    <property type="protein sequence ID" value="JAP88810.1"/>
    <property type="molecule type" value="Transcribed_RNA"/>
</dbReference>
<organism evidence="2">
    <name type="scientific">Trepomonas sp. PC1</name>
    <dbReference type="NCBI Taxonomy" id="1076344"/>
    <lineage>
        <taxon>Eukaryota</taxon>
        <taxon>Metamonada</taxon>
        <taxon>Diplomonadida</taxon>
        <taxon>Hexamitidae</taxon>
        <taxon>Hexamitinae</taxon>
        <taxon>Trepomonas</taxon>
    </lineage>
</organism>
<keyword evidence="1" id="KW-0812">Transmembrane</keyword>
<feature type="transmembrane region" description="Helical" evidence="1">
    <location>
        <begin position="21"/>
        <end position="41"/>
    </location>
</feature>
<name>A0A146JW66_9EUKA</name>